<dbReference type="GO" id="GO:0008955">
    <property type="term" value="F:peptidoglycan glycosyltransferase activity"/>
    <property type="evidence" value="ECO:0007669"/>
    <property type="project" value="UniProtKB-EC"/>
</dbReference>
<dbReference type="GO" id="GO:0015648">
    <property type="term" value="F:lipid-linked peptidoglycan transporter activity"/>
    <property type="evidence" value="ECO:0007669"/>
    <property type="project" value="TreeGrafter"/>
</dbReference>
<organism evidence="17 18">
    <name type="scientific">Flavilitoribacter nigricans (strain ATCC 23147 / DSM 23189 / NBRC 102662 / NCIMB 1420 / SS-2)</name>
    <name type="common">Lewinella nigricans</name>
    <dbReference type="NCBI Taxonomy" id="1122177"/>
    <lineage>
        <taxon>Bacteria</taxon>
        <taxon>Pseudomonadati</taxon>
        <taxon>Bacteroidota</taxon>
        <taxon>Saprospiria</taxon>
        <taxon>Saprospirales</taxon>
        <taxon>Lewinellaceae</taxon>
        <taxon>Flavilitoribacter</taxon>
    </lineage>
</organism>
<evidence type="ECO:0000256" key="4">
    <source>
        <dbReference type="ARBA" id="ARBA00022692"/>
    </source>
</evidence>
<comment type="catalytic activity">
    <reaction evidence="15">
        <text>[GlcNAc-(1-&gt;4)-Mur2Ac(oyl-L-Ala-gamma-D-Glu-L-Lys-D-Ala-D-Ala)](n)-di-trans,octa-cis-undecaprenyl diphosphate + beta-D-GlcNAc-(1-&gt;4)-Mur2Ac(oyl-L-Ala-gamma-D-Glu-L-Lys-D-Ala-D-Ala)-di-trans,octa-cis-undecaprenyl diphosphate = [GlcNAc-(1-&gt;4)-Mur2Ac(oyl-L-Ala-gamma-D-Glu-L-Lys-D-Ala-D-Ala)](n+1)-di-trans,octa-cis-undecaprenyl diphosphate + di-trans,octa-cis-undecaprenyl diphosphate + H(+)</text>
        <dbReference type="Rhea" id="RHEA:23708"/>
        <dbReference type="Rhea" id="RHEA-COMP:9602"/>
        <dbReference type="Rhea" id="RHEA-COMP:9603"/>
        <dbReference type="ChEBI" id="CHEBI:15378"/>
        <dbReference type="ChEBI" id="CHEBI:58405"/>
        <dbReference type="ChEBI" id="CHEBI:60033"/>
        <dbReference type="ChEBI" id="CHEBI:78435"/>
        <dbReference type="EC" id="2.4.99.28"/>
    </reaction>
</comment>
<feature type="transmembrane region" description="Helical" evidence="16">
    <location>
        <begin position="153"/>
        <end position="185"/>
    </location>
</feature>
<keyword evidence="8 16" id="KW-0472">Membrane</keyword>
<keyword evidence="5" id="KW-0133">Cell shape</keyword>
<reference evidence="17 18" key="1">
    <citation type="submission" date="2017-10" db="EMBL/GenBank/DDBJ databases">
        <title>The draft genome sequence of Lewinella nigricans NBRC 102662.</title>
        <authorList>
            <person name="Wang K."/>
        </authorList>
    </citation>
    <scope>NUCLEOTIDE SEQUENCE [LARGE SCALE GENOMIC DNA]</scope>
    <source>
        <strain evidence="17 18">NBRC 102662</strain>
    </source>
</reference>
<gene>
    <name evidence="17" type="ORF">CRP01_17030</name>
</gene>
<evidence type="ECO:0000256" key="7">
    <source>
        <dbReference type="ARBA" id="ARBA00022989"/>
    </source>
</evidence>
<evidence type="ECO:0000256" key="10">
    <source>
        <dbReference type="ARBA" id="ARBA00033270"/>
    </source>
</evidence>
<keyword evidence="17" id="KW-0132">Cell division</keyword>
<dbReference type="AlphaFoldDB" id="A0A2D0N9M9"/>
<dbReference type="Pfam" id="PF01098">
    <property type="entry name" value="FTSW_RODA_SPOVE"/>
    <property type="match status" value="1"/>
</dbReference>
<protein>
    <recommendedName>
        <fullName evidence="12">Probable peptidoglycan glycosyltransferase FtsW</fullName>
        <ecNumber evidence="14">2.4.99.28</ecNumber>
    </recommendedName>
    <alternativeName>
        <fullName evidence="13">Cell division protein FtsW</fullName>
    </alternativeName>
    <alternativeName>
        <fullName evidence="10">Cell wall polymerase</fullName>
    </alternativeName>
    <alternativeName>
        <fullName evidence="9">Peptidoglycan polymerase</fullName>
    </alternativeName>
</protein>
<keyword evidence="2" id="KW-0328">Glycosyltransferase</keyword>
<dbReference type="GO" id="GO:0008360">
    <property type="term" value="P:regulation of cell shape"/>
    <property type="evidence" value="ECO:0007669"/>
    <property type="project" value="UniProtKB-KW"/>
</dbReference>
<dbReference type="PANTHER" id="PTHR30474">
    <property type="entry name" value="CELL CYCLE PROTEIN"/>
    <property type="match status" value="1"/>
</dbReference>
<evidence type="ECO:0000256" key="8">
    <source>
        <dbReference type="ARBA" id="ARBA00023136"/>
    </source>
</evidence>
<comment type="similarity">
    <text evidence="11">Belongs to the SEDS family. FtsW subfamily.</text>
</comment>
<dbReference type="GO" id="GO:0005886">
    <property type="term" value="C:plasma membrane"/>
    <property type="evidence" value="ECO:0007669"/>
    <property type="project" value="TreeGrafter"/>
</dbReference>
<feature type="transmembrane region" description="Helical" evidence="16">
    <location>
        <begin position="17"/>
        <end position="36"/>
    </location>
</feature>
<feature type="transmembrane region" description="Helical" evidence="16">
    <location>
        <begin position="348"/>
        <end position="369"/>
    </location>
</feature>
<feature type="transmembrane region" description="Helical" evidence="16">
    <location>
        <begin position="311"/>
        <end position="336"/>
    </location>
</feature>
<keyword evidence="7 16" id="KW-1133">Transmembrane helix</keyword>
<dbReference type="EMBL" id="PDUD01000022">
    <property type="protein sequence ID" value="PHN05222.1"/>
    <property type="molecule type" value="Genomic_DNA"/>
</dbReference>
<keyword evidence="6" id="KW-0573">Peptidoglycan synthesis</keyword>
<feature type="transmembrane region" description="Helical" evidence="16">
    <location>
        <begin position="57"/>
        <end position="74"/>
    </location>
</feature>
<dbReference type="GO" id="GO:0051301">
    <property type="term" value="P:cell division"/>
    <property type="evidence" value="ECO:0007669"/>
    <property type="project" value="UniProtKB-KW"/>
</dbReference>
<evidence type="ECO:0000313" key="17">
    <source>
        <dbReference type="EMBL" id="PHN05222.1"/>
    </source>
</evidence>
<comment type="subcellular location">
    <subcellularLocation>
        <location evidence="1">Membrane</location>
        <topology evidence="1">Multi-pass membrane protein</topology>
    </subcellularLocation>
</comment>
<sequence>MSNIAARIYAELKGDKAIWSVMVLLGIFSILAVYSATGSLAYQQDGNTEFYLFKHSGLLAVGFLLAYLGHLIHYMKYNRWAPVLLALSIPLLMITIFYGAEINDARRWIKIPYTSLTFQTSDLAKLALILYVARSLTSKQDYIKDFNSAFLPIIMPVLIICCLIAPSDLSTAIMLFLTCVFMMFVGRVSLQYIGLLLFLGVVSFALLYALGGFYPDLIRSTTWVNRFREFMDGPDQIYQVIQAKMAIANGEWFGMGPGNSIQRNFLPMSSSDFIYAIIVEEYGIIGGAFLIFLYVFLFFRVTRMVTKSPKAFGAMVAMGLSILLVTQAFLNIAVAVNLVPVTGLTLPMISQGGTSIIFTCIAFGIILSVSKYIDASTG</sequence>
<accession>A0A2D0N9M9</accession>
<feature type="transmembrane region" description="Helical" evidence="16">
    <location>
        <begin position="192"/>
        <end position="214"/>
    </location>
</feature>
<feature type="transmembrane region" description="Helical" evidence="16">
    <location>
        <begin position="273"/>
        <end position="299"/>
    </location>
</feature>
<evidence type="ECO:0000256" key="1">
    <source>
        <dbReference type="ARBA" id="ARBA00004141"/>
    </source>
</evidence>
<keyword evidence="18" id="KW-1185">Reference proteome</keyword>
<feature type="transmembrane region" description="Helical" evidence="16">
    <location>
        <begin position="80"/>
        <end position="99"/>
    </location>
</feature>
<evidence type="ECO:0000256" key="3">
    <source>
        <dbReference type="ARBA" id="ARBA00022679"/>
    </source>
</evidence>
<dbReference type="PANTHER" id="PTHR30474:SF2">
    <property type="entry name" value="PEPTIDOGLYCAN GLYCOSYLTRANSFERASE FTSW-RELATED"/>
    <property type="match status" value="1"/>
</dbReference>
<evidence type="ECO:0000256" key="2">
    <source>
        <dbReference type="ARBA" id="ARBA00022676"/>
    </source>
</evidence>
<evidence type="ECO:0000256" key="6">
    <source>
        <dbReference type="ARBA" id="ARBA00022984"/>
    </source>
</evidence>
<dbReference type="InterPro" id="IPR001182">
    <property type="entry name" value="FtsW/RodA"/>
</dbReference>
<name>A0A2D0N9M9_FLAN2</name>
<evidence type="ECO:0000256" key="14">
    <source>
        <dbReference type="ARBA" id="ARBA00044770"/>
    </source>
</evidence>
<evidence type="ECO:0000256" key="13">
    <source>
        <dbReference type="ARBA" id="ARBA00041418"/>
    </source>
</evidence>
<keyword evidence="3" id="KW-0808">Transferase</keyword>
<comment type="caution">
    <text evidence="17">The sequence shown here is derived from an EMBL/GenBank/DDBJ whole genome shotgun (WGS) entry which is preliminary data.</text>
</comment>
<dbReference type="OrthoDB" id="9812661at2"/>
<keyword evidence="4 16" id="KW-0812">Transmembrane</keyword>
<keyword evidence="17" id="KW-0131">Cell cycle</keyword>
<dbReference type="RefSeq" id="WP_099151275.1">
    <property type="nucleotide sequence ID" value="NZ_PDUD01000022.1"/>
</dbReference>
<evidence type="ECO:0000256" key="11">
    <source>
        <dbReference type="ARBA" id="ARBA00038053"/>
    </source>
</evidence>
<evidence type="ECO:0000256" key="12">
    <source>
        <dbReference type="ARBA" id="ARBA00041185"/>
    </source>
</evidence>
<dbReference type="GO" id="GO:0032153">
    <property type="term" value="C:cell division site"/>
    <property type="evidence" value="ECO:0007669"/>
    <property type="project" value="TreeGrafter"/>
</dbReference>
<dbReference type="Proteomes" id="UP000223913">
    <property type="component" value="Unassembled WGS sequence"/>
</dbReference>
<evidence type="ECO:0000256" key="16">
    <source>
        <dbReference type="SAM" id="Phobius"/>
    </source>
</evidence>
<dbReference type="GO" id="GO:0009252">
    <property type="term" value="P:peptidoglycan biosynthetic process"/>
    <property type="evidence" value="ECO:0007669"/>
    <property type="project" value="UniProtKB-KW"/>
</dbReference>
<evidence type="ECO:0000256" key="5">
    <source>
        <dbReference type="ARBA" id="ARBA00022960"/>
    </source>
</evidence>
<evidence type="ECO:0000256" key="9">
    <source>
        <dbReference type="ARBA" id="ARBA00032370"/>
    </source>
</evidence>
<evidence type="ECO:0000313" key="18">
    <source>
        <dbReference type="Proteomes" id="UP000223913"/>
    </source>
</evidence>
<dbReference type="EC" id="2.4.99.28" evidence="14"/>
<proteinExistence type="inferred from homology"/>
<evidence type="ECO:0000256" key="15">
    <source>
        <dbReference type="ARBA" id="ARBA00049902"/>
    </source>
</evidence>